<comment type="caution">
    <text evidence="1">The sequence shown here is derived from an EMBL/GenBank/DDBJ whole genome shotgun (WGS) entry which is preliminary data.</text>
</comment>
<protein>
    <submittedName>
        <fullName evidence="1">Uncharacterized protein</fullName>
    </submittedName>
</protein>
<evidence type="ECO:0000313" key="1">
    <source>
        <dbReference type="EMBL" id="PIP61295.1"/>
    </source>
</evidence>
<sequence>MKNLSALISQQSRLREMISLELPRSKNVVVFRGEDGVTAVGRIVQAMSSGEYPLDPHGGESFISKGGAEKMLYLVPNPAHDFYGDNRQAWLEEFYKGKTGDEDFFDMAYDKTGEFARIRSFYTAITQGVC</sequence>
<evidence type="ECO:0000313" key="2">
    <source>
        <dbReference type="Proteomes" id="UP000231246"/>
    </source>
</evidence>
<dbReference type="AlphaFoldDB" id="A0A2H0BUD5"/>
<proteinExistence type="predicted"/>
<name>A0A2H0BUD5_9BACT</name>
<reference evidence="1 2" key="1">
    <citation type="submission" date="2017-09" db="EMBL/GenBank/DDBJ databases">
        <title>Depth-based differentiation of microbial function through sediment-hosted aquifers and enrichment of novel symbionts in the deep terrestrial subsurface.</title>
        <authorList>
            <person name="Probst A.J."/>
            <person name="Ladd B."/>
            <person name="Jarett J.K."/>
            <person name="Geller-Mcgrath D.E."/>
            <person name="Sieber C.M."/>
            <person name="Emerson J.B."/>
            <person name="Anantharaman K."/>
            <person name="Thomas B.C."/>
            <person name="Malmstrom R."/>
            <person name="Stieglmeier M."/>
            <person name="Klingl A."/>
            <person name="Woyke T."/>
            <person name="Ryan C.M."/>
            <person name="Banfield J.F."/>
        </authorList>
    </citation>
    <scope>NUCLEOTIDE SEQUENCE [LARGE SCALE GENOMIC DNA]</scope>
    <source>
        <strain evidence="1">CG22_combo_CG10-13_8_21_14_all_38_20</strain>
    </source>
</reference>
<organism evidence="1 2">
    <name type="scientific">Candidatus Roizmanbacteria bacterium CG22_combo_CG10-13_8_21_14_all_38_20</name>
    <dbReference type="NCBI Taxonomy" id="1974862"/>
    <lineage>
        <taxon>Bacteria</taxon>
        <taxon>Candidatus Roizmaniibacteriota</taxon>
    </lineage>
</organism>
<gene>
    <name evidence="1" type="ORF">COW99_04755</name>
</gene>
<dbReference type="Proteomes" id="UP000231246">
    <property type="component" value="Unassembled WGS sequence"/>
</dbReference>
<accession>A0A2H0BUD5</accession>
<dbReference type="EMBL" id="PCTA01000030">
    <property type="protein sequence ID" value="PIP61295.1"/>
    <property type="molecule type" value="Genomic_DNA"/>
</dbReference>